<dbReference type="Proteomes" id="UP000325315">
    <property type="component" value="Unassembled WGS sequence"/>
</dbReference>
<evidence type="ECO:0000313" key="2">
    <source>
        <dbReference type="Proteomes" id="UP000325315"/>
    </source>
</evidence>
<accession>A0A5B6VKD3</accession>
<reference evidence="2" key="1">
    <citation type="journal article" date="2019" name="Plant Biotechnol. J.">
        <title>Genome sequencing of the Australian wild diploid species Gossypium australe highlights disease resistance and delayed gland morphogenesis.</title>
        <authorList>
            <person name="Cai Y."/>
            <person name="Cai X."/>
            <person name="Wang Q."/>
            <person name="Wang P."/>
            <person name="Zhang Y."/>
            <person name="Cai C."/>
            <person name="Xu Y."/>
            <person name="Wang K."/>
            <person name="Zhou Z."/>
            <person name="Wang C."/>
            <person name="Geng S."/>
            <person name="Li B."/>
            <person name="Dong Q."/>
            <person name="Hou Y."/>
            <person name="Wang H."/>
            <person name="Ai P."/>
            <person name="Liu Z."/>
            <person name="Yi F."/>
            <person name="Sun M."/>
            <person name="An G."/>
            <person name="Cheng J."/>
            <person name="Zhang Y."/>
            <person name="Shi Q."/>
            <person name="Xie Y."/>
            <person name="Shi X."/>
            <person name="Chang Y."/>
            <person name="Huang F."/>
            <person name="Chen Y."/>
            <person name="Hong S."/>
            <person name="Mi L."/>
            <person name="Sun Q."/>
            <person name="Zhang L."/>
            <person name="Zhou B."/>
            <person name="Peng R."/>
            <person name="Zhang X."/>
            <person name="Liu F."/>
        </authorList>
    </citation>
    <scope>NUCLEOTIDE SEQUENCE [LARGE SCALE GENOMIC DNA]</scope>
    <source>
        <strain evidence="2">cv. PA1801</strain>
    </source>
</reference>
<sequence length="192" mass="22575">MDGPSIPLKQERELVVRKSKNEWDEEYRRSTQLNVKAMHTLFCELGLTNIMKPEEDIKTMSDHFTIIINGLKSYGKIYPNEKVEAKVTAIEEAKNLETLALDELISSLLIHEMRLNERIEEEKDEDSESSEVVDVDKEMVVFCRRFKMFMKSNKGRRFQKKEGLKLESTKEKDPVICYECKKSGHIKFYYPQ</sequence>
<keyword evidence="2" id="KW-1185">Reference proteome</keyword>
<proteinExistence type="predicted"/>
<protein>
    <submittedName>
        <fullName evidence="1">Zf-CCHC domain-containing protein/UBN2 domain-containing protein</fullName>
    </submittedName>
</protein>
<dbReference type="OrthoDB" id="1932348at2759"/>
<dbReference type="AlphaFoldDB" id="A0A5B6VKD3"/>
<dbReference type="EMBL" id="SMMG02000006">
    <property type="protein sequence ID" value="KAA3469586.1"/>
    <property type="molecule type" value="Genomic_DNA"/>
</dbReference>
<gene>
    <name evidence="1" type="ORF">EPI10_015357</name>
</gene>
<comment type="caution">
    <text evidence="1">The sequence shown here is derived from an EMBL/GenBank/DDBJ whole genome shotgun (WGS) entry which is preliminary data.</text>
</comment>
<name>A0A5B6VKD3_9ROSI</name>
<evidence type="ECO:0000313" key="1">
    <source>
        <dbReference type="EMBL" id="KAA3469586.1"/>
    </source>
</evidence>
<organism evidence="1 2">
    <name type="scientific">Gossypium australe</name>
    <dbReference type="NCBI Taxonomy" id="47621"/>
    <lineage>
        <taxon>Eukaryota</taxon>
        <taxon>Viridiplantae</taxon>
        <taxon>Streptophyta</taxon>
        <taxon>Embryophyta</taxon>
        <taxon>Tracheophyta</taxon>
        <taxon>Spermatophyta</taxon>
        <taxon>Magnoliopsida</taxon>
        <taxon>eudicotyledons</taxon>
        <taxon>Gunneridae</taxon>
        <taxon>Pentapetalae</taxon>
        <taxon>rosids</taxon>
        <taxon>malvids</taxon>
        <taxon>Malvales</taxon>
        <taxon>Malvaceae</taxon>
        <taxon>Malvoideae</taxon>
        <taxon>Gossypium</taxon>
    </lineage>
</organism>